<evidence type="ECO:0000256" key="1">
    <source>
        <dbReference type="SAM" id="SignalP"/>
    </source>
</evidence>
<feature type="chain" id="PRO_5018547856" evidence="1">
    <location>
        <begin position="27"/>
        <end position="108"/>
    </location>
</feature>
<protein>
    <submittedName>
        <fullName evidence="2">Uncharacterized protein</fullName>
    </submittedName>
</protein>
<reference evidence="2" key="1">
    <citation type="submission" date="2018-11" db="EMBL/GenBank/DDBJ databases">
        <authorList>
            <consortium name="Pathogen Informatics"/>
        </authorList>
    </citation>
    <scope>NUCLEOTIDE SEQUENCE</scope>
</reference>
<name>A0A3S4ZF62_9PLAT</name>
<dbReference type="AlphaFoldDB" id="A0A3S4ZF62"/>
<evidence type="ECO:0000313" key="2">
    <source>
        <dbReference type="EMBL" id="VEL09907.1"/>
    </source>
</evidence>
<keyword evidence="3" id="KW-1185">Reference proteome</keyword>
<proteinExistence type="predicted"/>
<gene>
    <name evidence="2" type="ORF">PXEA_LOCUS3347</name>
</gene>
<organism evidence="2 3">
    <name type="scientific">Protopolystoma xenopodis</name>
    <dbReference type="NCBI Taxonomy" id="117903"/>
    <lineage>
        <taxon>Eukaryota</taxon>
        <taxon>Metazoa</taxon>
        <taxon>Spiralia</taxon>
        <taxon>Lophotrochozoa</taxon>
        <taxon>Platyhelminthes</taxon>
        <taxon>Monogenea</taxon>
        <taxon>Polyopisthocotylea</taxon>
        <taxon>Polystomatidea</taxon>
        <taxon>Polystomatidae</taxon>
        <taxon>Protopolystoma</taxon>
    </lineage>
</organism>
<dbReference type="EMBL" id="CAAALY010007558">
    <property type="protein sequence ID" value="VEL09907.1"/>
    <property type="molecule type" value="Genomic_DNA"/>
</dbReference>
<evidence type="ECO:0000313" key="3">
    <source>
        <dbReference type="Proteomes" id="UP000784294"/>
    </source>
</evidence>
<sequence length="108" mass="11931">MGRGSRRLKVLVCNAILHCFHSPVITRPVAWPSPTNPVGFPPPSNSHQFGVEMQFFKPSPQAIVPCYLAHIHVLLLLSLVFHRNPNAGLEAADLIKPVFLVHYCTLVG</sequence>
<keyword evidence="1" id="KW-0732">Signal</keyword>
<comment type="caution">
    <text evidence="2">The sequence shown here is derived from an EMBL/GenBank/DDBJ whole genome shotgun (WGS) entry which is preliminary data.</text>
</comment>
<feature type="signal peptide" evidence="1">
    <location>
        <begin position="1"/>
        <end position="26"/>
    </location>
</feature>
<dbReference type="Proteomes" id="UP000784294">
    <property type="component" value="Unassembled WGS sequence"/>
</dbReference>
<accession>A0A3S4ZF62</accession>